<evidence type="ECO:0000256" key="1">
    <source>
        <dbReference type="ARBA" id="ARBA00022578"/>
    </source>
</evidence>
<feature type="compositionally biased region" description="Basic and acidic residues" evidence="5">
    <location>
        <begin position="352"/>
        <end position="365"/>
    </location>
</feature>
<feature type="domain" description="Integrase catalytic" evidence="6">
    <location>
        <begin position="44"/>
        <end position="207"/>
    </location>
</feature>
<dbReference type="Gene3D" id="3.30.420.10">
    <property type="entry name" value="Ribonuclease H-like superfamily/Ribonuclease H"/>
    <property type="match status" value="1"/>
</dbReference>
<dbReference type="GO" id="GO:0032196">
    <property type="term" value="P:transposition"/>
    <property type="evidence" value="ECO:0007669"/>
    <property type="project" value="UniProtKB-KW"/>
</dbReference>
<dbReference type="SUPFAM" id="SSF53098">
    <property type="entry name" value="Ribonuclease H-like"/>
    <property type="match status" value="1"/>
</dbReference>
<dbReference type="GO" id="GO:0003723">
    <property type="term" value="F:RNA binding"/>
    <property type="evidence" value="ECO:0007669"/>
    <property type="project" value="UniProtKB-KW"/>
</dbReference>
<gene>
    <name evidence="7" type="ORF">PENNAL_c0652G02959</name>
</gene>
<feature type="non-terminal residue" evidence="7">
    <location>
        <position position="1"/>
    </location>
</feature>
<accession>A0A1V6V3U5</accession>
<dbReference type="InterPro" id="IPR001584">
    <property type="entry name" value="Integrase_cat-core"/>
</dbReference>
<reference evidence="8" key="1">
    <citation type="journal article" date="2017" name="Nat. Microbiol.">
        <title>Global analysis of biosynthetic gene clusters reveals vast potential of secondary metabolite production in Penicillium species.</title>
        <authorList>
            <person name="Nielsen J.C."/>
            <person name="Grijseels S."/>
            <person name="Prigent S."/>
            <person name="Ji B."/>
            <person name="Dainat J."/>
            <person name="Nielsen K.F."/>
            <person name="Frisvad J.C."/>
            <person name="Workman M."/>
            <person name="Nielsen J."/>
        </authorList>
    </citation>
    <scope>NUCLEOTIDE SEQUENCE [LARGE SCALE GENOMIC DNA]</scope>
    <source>
        <strain evidence="8">IBT 13039</strain>
    </source>
</reference>
<evidence type="ECO:0000259" key="6">
    <source>
        <dbReference type="PROSITE" id="PS50994"/>
    </source>
</evidence>
<proteinExistence type="predicted"/>
<protein>
    <recommendedName>
        <fullName evidence="6">Integrase catalytic domain-containing protein</fullName>
    </recommendedName>
</protein>
<comment type="caution">
    <text evidence="7">The sequence shown here is derived from an EMBL/GenBank/DDBJ whole genome shotgun (WGS) entry which is preliminary data.</text>
</comment>
<evidence type="ECO:0000256" key="4">
    <source>
        <dbReference type="ARBA" id="ARBA00049244"/>
    </source>
</evidence>
<keyword evidence="8" id="KW-1185">Reference proteome</keyword>
<organism evidence="7 8">
    <name type="scientific">Penicillium nalgiovense</name>
    <dbReference type="NCBI Taxonomy" id="60175"/>
    <lineage>
        <taxon>Eukaryota</taxon>
        <taxon>Fungi</taxon>
        <taxon>Dikarya</taxon>
        <taxon>Ascomycota</taxon>
        <taxon>Pezizomycotina</taxon>
        <taxon>Eurotiomycetes</taxon>
        <taxon>Eurotiomycetidae</taxon>
        <taxon>Eurotiales</taxon>
        <taxon>Aspergillaceae</taxon>
        <taxon>Penicillium</taxon>
    </lineage>
</organism>
<dbReference type="OMA" id="HINVRDI"/>
<evidence type="ECO:0000256" key="2">
    <source>
        <dbReference type="ARBA" id="ARBA00022884"/>
    </source>
</evidence>
<feature type="region of interest" description="Disordered" evidence="5">
    <location>
        <begin position="316"/>
        <end position="436"/>
    </location>
</feature>
<dbReference type="PROSITE" id="PS50994">
    <property type="entry name" value="INTEGRASE"/>
    <property type="match status" value="1"/>
</dbReference>
<evidence type="ECO:0000313" key="8">
    <source>
        <dbReference type="Proteomes" id="UP000191691"/>
    </source>
</evidence>
<feature type="non-terminal residue" evidence="7">
    <location>
        <position position="488"/>
    </location>
</feature>
<dbReference type="InterPro" id="IPR036397">
    <property type="entry name" value="RNaseH_sf"/>
</dbReference>
<dbReference type="GO" id="GO:0015074">
    <property type="term" value="P:DNA integration"/>
    <property type="evidence" value="ECO:0007669"/>
    <property type="project" value="InterPro"/>
</dbReference>
<dbReference type="EMBL" id="MOOB01000652">
    <property type="protein sequence ID" value="OQE45354.1"/>
    <property type="molecule type" value="Genomic_DNA"/>
</dbReference>
<dbReference type="GO" id="GO:0003887">
    <property type="term" value="F:DNA-directed DNA polymerase activity"/>
    <property type="evidence" value="ECO:0007669"/>
    <property type="project" value="UniProtKB-EC"/>
</dbReference>
<dbReference type="Pfam" id="PF25597">
    <property type="entry name" value="SH3_retrovirus"/>
    <property type="match status" value="1"/>
</dbReference>
<comment type="catalytic activity">
    <reaction evidence="3">
        <text>DNA(n) + a 2'-deoxyribonucleoside 5'-triphosphate = DNA(n+1) + diphosphate</text>
        <dbReference type="Rhea" id="RHEA:22508"/>
        <dbReference type="Rhea" id="RHEA-COMP:17339"/>
        <dbReference type="Rhea" id="RHEA-COMP:17340"/>
        <dbReference type="ChEBI" id="CHEBI:33019"/>
        <dbReference type="ChEBI" id="CHEBI:61560"/>
        <dbReference type="ChEBI" id="CHEBI:173112"/>
        <dbReference type="EC" id="2.7.7.49"/>
    </reaction>
</comment>
<sequence length="488" mass="54848">ARVKKTQDHVEGLQIKKGTVLTRPCAPCVQGKGHALPFGKNKSIRTKPGDLIHIDIWGPCSIASYGGYNYYVTFTDDASRFCWVFLLKHKSELLDKFIQIEQWLQTQLNLTIKRVAGDNAGEHEPLRDYLLSKGKVWDPVPPYCPRLNGIPEVKNKHLVEPLVSIMSEHEIPKYLWGPIIQGVNYTQNRIYHSKIECTPFEKLFGYQPDISHLRALGCQCWFMIPKDKRKTKLHPHSAEGRLLGYDQRGHYQIYDVSTKRILISRDVVFNETPAVSIPNPAITEDLDAGKQFSKNHLQADSRYVPIEFLPQQQPAIQQLSQQPATEQPAESSPPNRPNTNGFDTGVEGQKVGPEERGEPDDRGQSQDDPIQSQDDYPMDVQQDLDLPDQDPTMQMPSSLPNVLHESLQPAQEEADEQEPVSQQADPPLRRSTRIKKPSRAMLEHLASHGTTLDPAATALYACDNNEVLLSIFAATQSGGDEPSQSSKL</sequence>
<evidence type="ECO:0000256" key="3">
    <source>
        <dbReference type="ARBA" id="ARBA00048173"/>
    </source>
</evidence>
<dbReference type="AlphaFoldDB" id="A0A1V6V3U5"/>
<dbReference type="STRING" id="60175.A0A1V6V3U5"/>
<dbReference type="PANTHER" id="PTHR42648:SF24">
    <property type="entry name" value="INTEGRASE CATALYTIC DOMAIN-CONTAINING PROTEIN"/>
    <property type="match status" value="1"/>
</dbReference>
<dbReference type="PANTHER" id="PTHR42648">
    <property type="entry name" value="TRANSPOSASE, PUTATIVE-RELATED"/>
    <property type="match status" value="1"/>
</dbReference>
<feature type="compositionally biased region" description="Polar residues" evidence="5">
    <location>
        <begin position="328"/>
        <end position="342"/>
    </location>
</feature>
<dbReference type="InterPro" id="IPR057670">
    <property type="entry name" value="SH3_retrovirus"/>
</dbReference>
<name>A0A1V6V3U5_PENNA</name>
<dbReference type="GO" id="GO:0003964">
    <property type="term" value="F:RNA-directed DNA polymerase activity"/>
    <property type="evidence" value="ECO:0007669"/>
    <property type="project" value="UniProtKB-EC"/>
</dbReference>
<keyword evidence="2" id="KW-0694">RNA-binding</keyword>
<evidence type="ECO:0000313" key="7">
    <source>
        <dbReference type="EMBL" id="OQE45354.1"/>
    </source>
</evidence>
<dbReference type="Proteomes" id="UP000191691">
    <property type="component" value="Unassembled WGS sequence"/>
</dbReference>
<evidence type="ECO:0000256" key="5">
    <source>
        <dbReference type="SAM" id="MobiDB-lite"/>
    </source>
</evidence>
<dbReference type="GO" id="GO:0005634">
    <property type="term" value="C:nucleus"/>
    <property type="evidence" value="ECO:0007669"/>
    <property type="project" value="UniProtKB-ARBA"/>
</dbReference>
<feature type="compositionally biased region" description="Low complexity" evidence="5">
    <location>
        <begin position="366"/>
        <end position="375"/>
    </location>
</feature>
<keyword evidence="1" id="KW-0815">Transposition</keyword>
<dbReference type="InterPro" id="IPR039537">
    <property type="entry name" value="Retrotran_Ty1/copia-like"/>
</dbReference>
<comment type="catalytic activity">
    <reaction evidence="4">
        <text>DNA(n) + a 2'-deoxyribonucleoside 5'-triphosphate = DNA(n+1) + diphosphate</text>
        <dbReference type="Rhea" id="RHEA:22508"/>
        <dbReference type="Rhea" id="RHEA-COMP:17339"/>
        <dbReference type="Rhea" id="RHEA-COMP:17340"/>
        <dbReference type="ChEBI" id="CHEBI:33019"/>
        <dbReference type="ChEBI" id="CHEBI:61560"/>
        <dbReference type="ChEBI" id="CHEBI:173112"/>
        <dbReference type="EC" id="2.7.7.7"/>
    </reaction>
</comment>
<dbReference type="InterPro" id="IPR012337">
    <property type="entry name" value="RNaseH-like_sf"/>
</dbReference>